<dbReference type="SUPFAM" id="SSF48008">
    <property type="entry name" value="GntR ligand-binding domain-like"/>
    <property type="match status" value="1"/>
</dbReference>
<dbReference type="InterPro" id="IPR036388">
    <property type="entry name" value="WH-like_DNA-bd_sf"/>
</dbReference>
<dbReference type="PANTHER" id="PTHR43537:SF18">
    <property type="entry name" value="L-LACTATE DEHYDROGENASE OPERON REGULATORY PROTEIN-RELATED"/>
    <property type="match status" value="1"/>
</dbReference>
<evidence type="ECO:0000256" key="2">
    <source>
        <dbReference type="ARBA" id="ARBA00023125"/>
    </source>
</evidence>
<dbReference type="Proteomes" id="UP001589775">
    <property type="component" value="Unassembled WGS sequence"/>
</dbReference>
<dbReference type="RefSeq" id="WP_378385231.1">
    <property type="nucleotide sequence ID" value="NZ_JBHLWM010000001.1"/>
</dbReference>
<keyword evidence="3" id="KW-0804">Transcription</keyword>
<dbReference type="Gene3D" id="1.10.10.10">
    <property type="entry name" value="Winged helix-like DNA-binding domain superfamily/Winged helix DNA-binding domain"/>
    <property type="match status" value="1"/>
</dbReference>
<dbReference type="CDD" id="cd07377">
    <property type="entry name" value="WHTH_GntR"/>
    <property type="match status" value="1"/>
</dbReference>
<dbReference type="SMART" id="SM00345">
    <property type="entry name" value="HTH_GNTR"/>
    <property type="match status" value="1"/>
</dbReference>
<feature type="coiled-coil region" evidence="4">
    <location>
        <begin position="210"/>
        <end position="237"/>
    </location>
</feature>
<dbReference type="Pfam" id="PF07729">
    <property type="entry name" value="FCD"/>
    <property type="match status" value="1"/>
</dbReference>
<dbReference type="InterPro" id="IPR008920">
    <property type="entry name" value="TF_FadR/GntR_C"/>
</dbReference>
<evidence type="ECO:0000313" key="6">
    <source>
        <dbReference type="EMBL" id="MFC0239944.1"/>
    </source>
</evidence>
<keyword evidence="2" id="KW-0238">DNA-binding</keyword>
<evidence type="ECO:0000259" key="5">
    <source>
        <dbReference type="PROSITE" id="PS50949"/>
    </source>
</evidence>
<evidence type="ECO:0000313" key="7">
    <source>
        <dbReference type="Proteomes" id="UP001589775"/>
    </source>
</evidence>
<evidence type="ECO:0000256" key="4">
    <source>
        <dbReference type="SAM" id="Coils"/>
    </source>
</evidence>
<dbReference type="InterPro" id="IPR036390">
    <property type="entry name" value="WH_DNA-bd_sf"/>
</dbReference>
<dbReference type="PRINTS" id="PR00035">
    <property type="entry name" value="HTHGNTR"/>
</dbReference>
<evidence type="ECO:0000256" key="1">
    <source>
        <dbReference type="ARBA" id="ARBA00023015"/>
    </source>
</evidence>
<dbReference type="EMBL" id="JBHLWM010000001">
    <property type="protein sequence ID" value="MFC0239944.1"/>
    <property type="molecule type" value="Genomic_DNA"/>
</dbReference>
<sequence length="247" mass="27101">MESLSDRIEALIALRGLKPGDRVPSERQLAVDLGVSRPTLREAIRQLATRGLLVSRHGGGTFVTAATDSDPMRTALLPLASLARSEAGYWRDVMEIRRLIEGETASFAALRADEADKAMLEVAYQGVLNAPADDLDAQARLDAAFHMAVCTAAHNVVLQQVMAGLLGLLEASISQSLRRLYHLPGILDELNDQHREIRDAVISGDAESARAAASRHLDFVEDRLQRIEEDAQRQRRASRALQHIAQE</sequence>
<dbReference type="SUPFAM" id="SSF46785">
    <property type="entry name" value="Winged helix' DNA-binding domain"/>
    <property type="match status" value="1"/>
</dbReference>
<reference evidence="6 7" key="1">
    <citation type="submission" date="2024-09" db="EMBL/GenBank/DDBJ databases">
        <authorList>
            <person name="Sun Q."/>
            <person name="Mori K."/>
        </authorList>
    </citation>
    <scope>NUCLEOTIDE SEQUENCE [LARGE SCALE GENOMIC DNA]</scope>
    <source>
        <strain evidence="6 7">KCTC 23279</strain>
    </source>
</reference>
<gene>
    <name evidence="6" type="ORF">ACFFJ6_05675</name>
</gene>
<dbReference type="Gene3D" id="1.20.120.530">
    <property type="entry name" value="GntR ligand-binding domain-like"/>
    <property type="match status" value="1"/>
</dbReference>
<dbReference type="PANTHER" id="PTHR43537">
    <property type="entry name" value="TRANSCRIPTIONAL REGULATOR, GNTR FAMILY"/>
    <property type="match status" value="1"/>
</dbReference>
<name>A0ABV6ENZ9_9BRAD</name>
<dbReference type="Pfam" id="PF00392">
    <property type="entry name" value="GntR"/>
    <property type="match status" value="1"/>
</dbReference>
<keyword evidence="4" id="KW-0175">Coiled coil</keyword>
<proteinExistence type="predicted"/>
<dbReference type="InterPro" id="IPR011711">
    <property type="entry name" value="GntR_C"/>
</dbReference>
<dbReference type="PROSITE" id="PS50949">
    <property type="entry name" value="HTH_GNTR"/>
    <property type="match status" value="1"/>
</dbReference>
<dbReference type="InterPro" id="IPR000524">
    <property type="entry name" value="Tscrpt_reg_HTH_GntR"/>
</dbReference>
<comment type="caution">
    <text evidence="6">The sequence shown here is derived from an EMBL/GenBank/DDBJ whole genome shotgun (WGS) entry which is preliminary data.</text>
</comment>
<dbReference type="SMART" id="SM00895">
    <property type="entry name" value="FCD"/>
    <property type="match status" value="1"/>
</dbReference>
<feature type="domain" description="HTH gntR-type" evidence="5">
    <location>
        <begin position="1"/>
        <end position="66"/>
    </location>
</feature>
<organism evidence="6 7">
    <name type="scientific">Rhodopseudomonas telluris</name>
    <dbReference type="NCBI Taxonomy" id="644215"/>
    <lineage>
        <taxon>Bacteria</taxon>
        <taxon>Pseudomonadati</taxon>
        <taxon>Pseudomonadota</taxon>
        <taxon>Alphaproteobacteria</taxon>
        <taxon>Hyphomicrobiales</taxon>
        <taxon>Nitrobacteraceae</taxon>
        <taxon>Rhodopseudomonas</taxon>
    </lineage>
</organism>
<keyword evidence="1" id="KW-0805">Transcription regulation</keyword>
<evidence type="ECO:0000256" key="3">
    <source>
        <dbReference type="ARBA" id="ARBA00023163"/>
    </source>
</evidence>
<accession>A0ABV6ENZ9</accession>
<protein>
    <submittedName>
        <fullName evidence="6">FCD domain-containing protein</fullName>
    </submittedName>
</protein>
<keyword evidence="7" id="KW-1185">Reference proteome</keyword>